<comment type="function">
    <text evidence="4">Formation of pseudouridine at positions 38, 39 and 40 in the anticodon stem and loop of transfer RNAs.</text>
</comment>
<evidence type="ECO:0000256" key="2">
    <source>
        <dbReference type="ARBA" id="ARBA00022694"/>
    </source>
</evidence>
<feature type="binding site" evidence="4">
    <location>
        <position position="111"/>
    </location>
    <ligand>
        <name>substrate</name>
    </ligand>
</feature>
<dbReference type="Proteomes" id="UP000716906">
    <property type="component" value="Unassembled WGS sequence"/>
</dbReference>
<dbReference type="PIRSF" id="PIRSF001430">
    <property type="entry name" value="tRNA_psdUrid_synth"/>
    <property type="match status" value="1"/>
</dbReference>
<feature type="active site" description="Nucleophile" evidence="4">
    <location>
        <position position="52"/>
    </location>
</feature>
<dbReference type="InterPro" id="IPR001406">
    <property type="entry name" value="PsdUridine_synth_TruA"/>
</dbReference>
<proteinExistence type="inferred from homology"/>
<dbReference type="InterPro" id="IPR020097">
    <property type="entry name" value="PsdUridine_synth_TruA_a/b_dom"/>
</dbReference>
<evidence type="ECO:0000256" key="4">
    <source>
        <dbReference type="HAMAP-Rule" id="MF_00171"/>
    </source>
</evidence>
<dbReference type="EC" id="5.4.99.12" evidence="4"/>
<evidence type="ECO:0000259" key="6">
    <source>
        <dbReference type="Pfam" id="PF01416"/>
    </source>
</evidence>
<dbReference type="InterPro" id="IPR020103">
    <property type="entry name" value="PsdUridine_synth_cat_dom_sf"/>
</dbReference>
<dbReference type="SUPFAM" id="SSF55120">
    <property type="entry name" value="Pseudouridine synthase"/>
    <property type="match status" value="1"/>
</dbReference>
<dbReference type="CDD" id="cd02570">
    <property type="entry name" value="PseudoU_synth_EcTruA"/>
    <property type="match status" value="1"/>
</dbReference>
<evidence type="ECO:0000313" key="7">
    <source>
        <dbReference type="EMBL" id="MBM6739123.1"/>
    </source>
</evidence>
<keyword evidence="8" id="KW-1185">Reference proteome</keyword>
<comment type="catalytic activity">
    <reaction evidence="4 5">
        <text>uridine(38/39/40) in tRNA = pseudouridine(38/39/40) in tRNA</text>
        <dbReference type="Rhea" id="RHEA:22376"/>
        <dbReference type="Rhea" id="RHEA-COMP:10085"/>
        <dbReference type="Rhea" id="RHEA-COMP:10087"/>
        <dbReference type="ChEBI" id="CHEBI:65314"/>
        <dbReference type="ChEBI" id="CHEBI:65315"/>
        <dbReference type="EC" id="5.4.99.12"/>
    </reaction>
</comment>
<comment type="caution">
    <text evidence="4">Lacks conserved residue(s) required for the propagation of feature annotation.</text>
</comment>
<accession>A0ABS2EBW1</accession>
<dbReference type="EMBL" id="JACLYY010000016">
    <property type="protein sequence ID" value="MBM6739123.1"/>
    <property type="molecule type" value="Genomic_DNA"/>
</dbReference>
<evidence type="ECO:0000313" key="8">
    <source>
        <dbReference type="Proteomes" id="UP000716906"/>
    </source>
</evidence>
<name>A0ABS2EBW1_9FIRM</name>
<dbReference type="RefSeq" id="WP_138303859.1">
    <property type="nucleotide sequence ID" value="NZ_JACLYY010000016.1"/>
</dbReference>
<evidence type="ECO:0000256" key="3">
    <source>
        <dbReference type="ARBA" id="ARBA00023235"/>
    </source>
</evidence>
<dbReference type="Gene3D" id="3.30.70.580">
    <property type="entry name" value="Pseudouridine synthase I, catalytic domain, N-terminal subdomain"/>
    <property type="match status" value="1"/>
</dbReference>
<dbReference type="Pfam" id="PF01416">
    <property type="entry name" value="PseudoU_synth_1"/>
    <property type="match status" value="2"/>
</dbReference>
<comment type="caution">
    <text evidence="7">The sequence shown here is derived from an EMBL/GenBank/DDBJ whole genome shotgun (WGS) entry which is preliminary data.</text>
</comment>
<dbReference type="InterPro" id="IPR020095">
    <property type="entry name" value="PsdUridine_synth_TruA_C"/>
</dbReference>
<evidence type="ECO:0000256" key="5">
    <source>
        <dbReference type="RuleBase" id="RU003792"/>
    </source>
</evidence>
<organism evidence="7 8">
    <name type="scientific">Faecalicatena fissicatena</name>
    <dbReference type="NCBI Taxonomy" id="290055"/>
    <lineage>
        <taxon>Bacteria</taxon>
        <taxon>Bacillati</taxon>
        <taxon>Bacillota</taxon>
        <taxon>Clostridia</taxon>
        <taxon>Lachnospirales</taxon>
        <taxon>Lachnospiraceae</taxon>
        <taxon>Faecalicatena</taxon>
    </lineage>
</organism>
<dbReference type="PANTHER" id="PTHR11142">
    <property type="entry name" value="PSEUDOURIDYLATE SYNTHASE"/>
    <property type="match status" value="1"/>
</dbReference>
<dbReference type="Gene3D" id="3.30.70.660">
    <property type="entry name" value="Pseudouridine synthase I, catalytic domain, C-terminal subdomain"/>
    <property type="match status" value="1"/>
</dbReference>
<feature type="domain" description="Pseudouridine synthase I TruA alpha/beta" evidence="6">
    <location>
        <begin position="8"/>
        <end position="104"/>
    </location>
</feature>
<feature type="domain" description="Pseudouridine synthase I TruA alpha/beta" evidence="6">
    <location>
        <begin position="147"/>
        <end position="258"/>
    </location>
</feature>
<dbReference type="PANTHER" id="PTHR11142:SF0">
    <property type="entry name" value="TRNA PSEUDOURIDINE SYNTHASE-LIKE 1"/>
    <property type="match status" value="1"/>
</dbReference>
<dbReference type="GO" id="GO:0160147">
    <property type="term" value="F:tRNA pseudouridine(38-40) synthase activity"/>
    <property type="evidence" value="ECO:0007669"/>
    <property type="project" value="UniProtKB-EC"/>
</dbReference>
<dbReference type="HAMAP" id="MF_00171">
    <property type="entry name" value="TruA"/>
    <property type="match status" value="1"/>
</dbReference>
<gene>
    <name evidence="4 7" type="primary">truA</name>
    <name evidence="7" type="ORF">H7U36_13620</name>
</gene>
<comment type="subunit">
    <text evidence="4">Homodimer.</text>
</comment>
<keyword evidence="2 4" id="KW-0819">tRNA processing</keyword>
<keyword evidence="3 4" id="KW-0413">Isomerase</keyword>
<comment type="similarity">
    <text evidence="1 4 5">Belongs to the tRNA pseudouridine synthase TruA family.</text>
</comment>
<dbReference type="InterPro" id="IPR020094">
    <property type="entry name" value="TruA/RsuA/RluB/E/F_N"/>
</dbReference>
<sequence>MRRIKLTVAYDGTNYCGWQIQPNGITIEEILNKKLSALTKEDIRVIGASRTDSGVHALGNVAVFDTESTIPPERMALALNQKLPEDIVIVKSEEVPLSWHPRYQDHITKTYEYHIYNARTANPMKKRTSTFVYVPLDVEKMREGAAFLVGEHDFASFCCIRTNTEDTVRCIHSLEVEELPCTEGAFSYREAGAREIVIRVTGNGFLYNMVRIIAGTLIRVGRGFYEPEKVREILEARVRTEAGVTAPPQGLVLMEIRYGEER</sequence>
<reference evidence="7 8" key="1">
    <citation type="journal article" date="2021" name="Sci. Rep.">
        <title>The distribution of antibiotic resistance genes in chicken gut microbiota commensals.</title>
        <authorList>
            <person name="Juricova H."/>
            <person name="Matiasovicova J."/>
            <person name="Kubasova T."/>
            <person name="Cejkova D."/>
            <person name="Rychlik I."/>
        </authorList>
    </citation>
    <scope>NUCLEOTIDE SEQUENCE [LARGE SCALE GENOMIC DNA]</scope>
    <source>
        <strain evidence="7 8">An773</strain>
    </source>
</reference>
<evidence type="ECO:0000256" key="1">
    <source>
        <dbReference type="ARBA" id="ARBA00009375"/>
    </source>
</evidence>
<protein>
    <recommendedName>
        <fullName evidence="4">tRNA pseudouridine synthase A</fullName>
        <ecNumber evidence="4">5.4.99.12</ecNumber>
    </recommendedName>
    <alternativeName>
        <fullName evidence="4">tRNA pseudouridine(38-40) synthase</fullName>
    </alternativeName>
    <alternativeName>
        <fullName evidence="4">tRNA pseudouridylate synthase I</fullName>
    </alternativeName>
    <alternativeName>
        <fullName evidence="4">tRNA-uridine isomerase I</fullName>
    </alternativeName>
</protein>
<dbReference type="NCBIfam" id="TIGR00071">
    <property type="entry name" value="hisT_truA"/>
    <property type="match status" value="1"/>
</dbReference>